<dbReference type="InterPro" id="IPR058219">
    <property type="entry name" value="LiaX"/>
</dbReference>
<feature type="domain" description="DUF4097" evidence="2">
    <location>
        <begin position="254"/>
        <end position="494"/>
    </location>
</feature>
<dbReference type="OrthoDB" id="2240743at2"/>
<dbReference type="InterPro" id="IPR025164">
    <property type="entry name" value="Toastrack_DUF4097"/>
</dbReference>
<dbReference type="AlphaFoldDB" id="A0A4V3TV94"/>
<sequence>MQERERILELVKKGVLSTEEALVLLENIATEKDEKLVNEEASQVKNKTAYQKQEELEQEQEEREAQYAKLVEEASQVSVHIDQVNADIQLIKKQINEAEETITVIDTLEDLDALEDGQDVERDLQYERLDELKETLARLTSEREQLNNDLEQIKKTQRNQKKDEMFSRFDIPEDWKEQTNDTISQVANKFGEAGTQIGGFVKKTFESVSNSVNDNIDWKEINIKVPGVVSQSFTHEFVYPVNAATIIDMKLANGEVDIQTWDSEDVKIVADVKLYGKMNSASGLEAFLERSQIDVDDEKILVHIPNKRVRAELKIYLPDRVYDHLAIKMLNGDIDLDNIDTKDVYLKTTNGDMKISNFTATMLEIDGVNSEVAIKDSTINDLLGELVNGDVTVRGNVVNSKINLINGDIRVTAKVSVFRRVEASIVNGSIKIAMPKELGIEAQCKTNFGNIKNRFSDMETIREKKDRTNQKLEIRRIKEDMLQLKLNVATGNIYLKDTEE</sequence>
<evidence type="ECO:0000313" key="4">
    <source>
        <dbReference type="EMBL" id="THB62059.1"/>
    </source>
</evidence>
<gene>
    <name evidence="4" type="ORF">ESZ54_02300</name>
</gene>
<evidence type="ECO:0000259" key="3">
    <source>
        <dbReference type="Pfam" id="PF22746"/>
    </source>
</evidence>
<accession>A0A4V3TV94</accession>
<dbReference type="Proteomes" id="UP000310506">
    <property type="component" value="Unassembled WGS sequence"/>
</dbReference>
<dbReference type="RefSeq" id="WP_136136058.1">
    <property type="nucleotide sequence ID" value="NZ_SDGV01000004.1"/>
</dbReference>
<keyword evidence="1" id="KW-0175">Coiled coil</keyword>
<protein>
    <submittedName>
        <fullName evidence="4">Uncharacterized protein</fullName>
    </submittedName>
</protein>
<dbReference type="NCBIfam" id="NF038025">
    <property type="entry name" value="dapto_LiaX"/>
    <property type="match status" value="1"/>
</dbReference>
<keyword evidence="5" id="KW-1185">Reference proteome</keyword>
<dbReference type="InterPro" id="IPR053959">
    <property type="entry name" value="YvlB/LiaX_N"/>
</dbReference>
<comment type="caution">
    <text evidence="4">The sequence shown here is derived from an EMBL/GenBank/DDBJ whole genome shotgun (WGS) entry which is preliminary data.</text>
</comment>
<evidence type="ECO:0000313" key="5">
    <source>
        <dbReference type="Proteomes" id="UP000310506"/>
    </source>
</evidence>
<reference evidence="4 5" key="1">
    <citation type="submission" date="2019-01" db="EMBL/GenBank/DDBJ databases">
        <title>Vagococcus silagei sp. nov. isolated from brewer's grain.</title>
        <authorList>
            <person name="Guu J.-R."/>
        </authorList>
    </citation>
    <scope>NUCLEOTIDE SEQUENCE [LARGE SCALE GENOMIC DNA]</scope>
    <source>
        <strain evidence="4 5">2B-2</strain>
    </source>
</reference>
<organism evidence="4 5">
    <name type="scientific">Vagococcus silagei</name>
    <dbReference type="NCBI Taxonomy" id="2508885"/>
    <lineage>
        <taxon>Bacteria</taxon>
        <taxon>Bacillati</taxon>
        <taxon>Bacillota</taxon>
        <taxon>Bacilli</taxon>
        <taxon>Lactobacillales</taxon>
        <taxon>Enterococcaceae</taxon>
        <taxon>Vagococcus</taxon>
    </lineage>
</organism>
<feature type="domain" description="YvlB/LiaX N-terminal" evidence="3">
    <location>
        <begin position="3"/>
        <end position="32"/>
    </location>
</feature>
<feature type="coiled-coil region" evidence="1">
    <location>
        <begin position="46"/>
        <end position="163"/>
    </location>
</feature>
<evidence type="ECO:0000259" key="2">
    <source>
        <dbReference type="Pfam" id="PF13349"/>
    </source>
</evidence>
<dbReference type="Pfam" id="PF22746">
    <property type="entry name" value="SHOCT-like_DUF2089-C"/>
    <property type="match status" value="1"/>
</dbReference>
<dbReference type="EMBL" id="SDGV01000004">
    <property type="protein sequence ID" value="THB62059.1"/>
    <property type="molecule type" value="Genomic_DNA"/>
</dbReference>
<dbReference type="Pfam" id="PF13349">
    <property type="entry name" value="DUF4097"/>
    <property type="match status" value="1"/>
</dbReference>
<evidence type="ECO:0000256" key="1">
    <source>
        <dbReference type="SAM" id="Coils"/>
    </source>
</evidence>
<proteinExistence type="predicted"/>
<name>A0A4V3TV94_9ENTE</name>